<protein>
    <recommendedName>
        <fullName evidence="9">Oxysterol-binding protein</fullName>
    </recommendedName>
</protein>
<dbReference type="Pfam" id="PF01237">
    <property type="entry name" value="Oxysterol_BP"/>
    <property type="match status" value="1"/>
</dbReference>
<evidence type="ECO:0000256" key="4">
    <source>
        <dbReference type="ARBA" id="ARBA00022553"/>
    </source>
</evidence>
<dbReference type="AlphaFoldDB" id="A0A673J5N2"/>
<evidence type="ECO:0000256" key="11">
    <source>
        <dbReference type="SAM" id="MobiDB-lite"/>
    </source>
</evidence>
<accession>A0A673J5N2</accession>
<proteinExistence type="inferred from homology"/>
<dbReference type="PANTHER" id="PTHR10972">
    <property type="entry name" value="OXYSTEROL-BINDING PROTEIN-RELATED"/>
    <property type="match status" value="1"/>
</dbReference>
<name>A0A673J5N2_9TELE</name>
<dbReference type="InterPro" id="IPR018494">
    <property type="entry name" value="Oxysterol-bd_CS"/>
</dbReference>
<feature type="region of interest" description="Disordered" evidence="11">
    <location>
        <begin position="191"/>
        <end position="211"/>
    </location>
</feature>
<feature type="coiled-coil region" evidence="10">
    <location>
        <begin position="111"/>
        <end position="138"/>
    </location>
</feature>
<evidence type="ECO:0000256" key="1">
    <source>
        <dbReference type="ARBA" id="ARBA00004170"/>
    </source>
</evidence>
<evidence type="ECO:0000256" key="9">
    <source>
        <dbReference type="RuleBase" id="RU003845"/>
    </source>
</evidence>
<reference evidence="12" key="2">
    <citation type="submission" date="2025-09" db="UniProtKB">
        <authorList>
            <consortium name="Ensembl"/>
        </authorList>
    </citation>
    <scope>IDENTIFICATION</scope>
</reference>
<evidence type="ECO:0000313" key="12">
    <source>
        <dbReference type="Ensembl" id="ENSSRHP00000048989.1"/>
    </source>
</evidence>
<dbReference type="SUPFAM" id="SSF144000">
    <property type="entry name" value="Oxysterol-binding protein-like"/>
    <property type="match status" value="1"/>
</dbReference>
<dbReference type="Gene3D" id="2.40.160.120">
    <property type="match status" value="1"/>
</dbReference>
<keyword evidence="7" id="KW-0472">Membrane</keyword>
<keyword evidence="4" id="KW-0597">Phosphoprotein</keyword>
<gene>
    <name evidence="12" type="primary">LOC107726355</name>
</gene>
<dbReference type="Proteomes" id="UP000472270">
    <property type="component" value="Unassembled WGS sequence"/>
</dbReference>
<evidence type="ECO:0000256" key="5">
    <source>
        <dbReference type="ARBA" id="ARBA00023055"/>
    </source>
</evidence>
<dbReference type="GO" id="GO:0006869">
    <property type="term" value="P:lipid transport"/>
    <property type="evidence" value="ECO:0007669"/>
    <property type="project" value="UniProtKB-KW"/>
</dbReference>
<evidence type="ECO:0000256" key="7">
    <source>
        <dbReference type="ARBA" id="ARBA00023136"/>
    </source>
</evidence>
<dbReference type="PROSITE" id="PS01013">
    <property type="entry name" value="OSBP"/>
    <property type="match status" value="1"/>
</dbReference>
<evidence type="ECO:0000256" key="8">
    <source>
        <dbReference type="RuleBase" id="RU003844"/>
    </source>
</evidence>
<dbReference type="InterPro" id="IPR037239">
    <property type="entry name" value="OSBP_sf"/>
</dbReference>
<dbReference type="FunFam" id="2.40.160.120:FF:000003">
    <property type="entry name" value="Oxysterol-binding protein"/>
    <property type="match status" value="1"/>
</dbReference>
<comment type="similarity">
    <text evidence="2 8">Belongs to the OSBP family.</text>
</comment>
<dbReference type="GO" id="GO:0005829">
    <property type="term" value="C:cytosol"/>
    <property type="evidence" value="ECO:0007669"/>
    <property type="project" value="TreeGrafter"/>
</dbReference>
<keyword evidence="5 9" id="KW-0445">Lipid transport</keyword>
<dbReference type="GO" id="GO:0097038">
    <property type="term" value="C:perinuclear endoplasmic reticulum"/>
    <property type="evidence" value="ECO:0007669"/>
    <property type="project" value="TreeGrafter"/>
</dbReference>
<dbReference type="InterPro" id="IPR000648">
    <property type="entry name" value="Oxysterol-bd"/>
</dbReference>
<feature type="compositionally biased region" description="Polar residues" evidence="11">
    <location>
        <begin position="191"/>
        <end position="205"/>
    </location>
</feature>
<sequence>LNTHFFWYDSADEEPTSQSDHSEIQGTLKTLASKLDDLSTCNDLIAKHGAALQRSLSELETLRVPLEGGEKIKAVNERATLFRITSNAMINACRDFLDLAESHSRRWQRVLQHEREQRTHLEETIEQLAKQHNSLERAWREAPAHAVNTSVMRHDVLIPWKEEASDEDEDTEYFDAMEDSPAFITVTATDPSQHSDWNQEDNVSLQPHRKRRTQIPEKPNYSLNLWSIMKNCIGKELSKIPMPVNFNEPLSMLQRLTEDLEYHELLDKAARCENSLEQMCLVAAFSVSSYSTTVHRTAKPFNPLLGETYELDRLEEFGYRSLCEQVSHHPPAAAHHVMSQRGWTLWQEITIASKFRGKYLSIMPLGAIHLQFHASGNHYVWRKVTSTVHNIIVGKLWIDQVELLTLLHFYDYQYFVKYSKPRNVTGVVKDSDGQAHYILSGTWDDKMESAKIVQSSRGSSSSEGKQKTVYQTLTPKLLWKKYPLPENAENMYYFSSLALTLNEEEEGVCWTDSRLRPDQQLMEAGRWDEANVEKQRLEEKQRATRRRREAEANCSPGASFIKRAYGYRPLWFHQRTDEMTGETIYVYKGGYWEAKERQEWSMCPDIF</sequence>
<keyword evidence="3 9" id="KW-0813">Transport</keyword>
<keyword evidence="10" id="KW-0175">Coiled coil</keyword>
<keyword evidence="6" id="KW-0446">Lipid-binding</keyword>
<reference evidence="12" key="1">
    <citation type="submission" date="2025-08" db="UniProtKB">
        <authorList>
            <consortium name="Ensembl"/>
        </authorList>
    </citation>
    <scope>IDENTIFICATION</scope>
</reference>
<comment type="subcellular location">
    <subcellularLocation>
        <location evidence="1">Membrane</location>
        <topology evidence="1">Peripheral membrane protein</topology>
    </subcellularLocation>
</comment>
<dbReference type="PANTHER" id="PTHR10972:SF194">
    <property type="entry name" value="OXYSTEROL-BINDING PROTEIN 2"/>
    <property type="match status" value="1"/>
</dbReference>
<dbReference type="GO" id="GO:0005886">
    <property type="term" value="C:plasma membrane"/>
    <property type="evidence" value="ECO:0007669"/>
    <property type="project" value="TreeGrafter"/>
</dbReference>
<evidence type="ECO:0000256" key="3">
    <source>
        <dbReference type="ARBA" id="ARBA00022448"/>
    </source>
</evidence>
<evidence type="ECO:0000256" key="6">
    <source>
        <dbReference type="ARBA" id="ARBA00023121"/>
    </source>
</evidence>
<dbReference type="Ensembl" id="ENSSRHT00000050371.1">
    <property type="protein sequence ID" value="ENSSRHP00000048989.1"/>
    <property type="gene ID" value="ENSSRHG00000024666.1"/>
</dbReference>
<evidence type="ECO:0000256" key="10">
    <source>
        <dbReference type="SAM" id="Coils"/>
    </source>
</evidence>
<evidence type="ECO:0000256" key="2">
    <source>
        <dbReference type="ARBA" id="ARBA00008842"/>
    </source>
</evidence>
<organism evidence="12 13">
    <name type="scientific">Sinocyclocheilus rhinocerous</name>
    <dbReference type="NCBI Taxonomy" id="307959"/>
    <lineage>
        <taxon>Eukaryota</taxon>
        <taxon>Metazoa</taxon>
        <taxon>Chordata</taxon>
        <taxon>Craniata</taxon>
        <taxon>Vertebrata</taxon>
        <taxon>Euteleostomi</taxon>
        <taxon>Actinopterygii</taxon>
        <taxon>Neopterygii</taxon>
        <taxon>Teleostei</taxon>
        <taxon>Ostariophysi</taxon>
        <taxon>Cypriniformes</taxon>
        <taxon>Cyprinidae</taxon>
        <taxon>Cyprininae</taxon>
        <taxon>Sinocyclocheilus</taxon>
    </lineage>
</organism>
<evidence type="ECO:0000313" key="13">
    <source>
        <dbReference type="Proteomes" id="UP000472270"/>
    </source>
</evidence>
<dbReference type="GO" id="GO:0015485">
    <property type="term" value="F:cholesterol binding"/>
    <property type="evidence" value="ECO:0007669"/>
    <property type="project" value="TreeGrafter"/>
</dbReference>
<keyword evidence="13" id="KW-1185">Reference proteome</keyword>